<keyword evidence="2" id="KW-1185">Reference proteome</keyword>
<evidence type="ECO:0000313" key="1">
    <source>
        <dbReference type="EMBL" id="MBN8232796.1"/>
    </source>
</evidence>
<evidence type="ECO:0000313" key="2">
    <source>
        <dbReference type="Proteomes" id="UP000664052"/>
    </source>
</evidence>
<dbReference type="RefSeq" id="WP_207057352.1">
    <property type="nucleotide sequence ID" value="NZ_JAFIMU010000013.1"/>
</dbReference>
<dbReference type="PROSITE" id="PS51257">
    <property type="entry name" value="PROKAR_LIPOPROTEIN"/>
    <property type="match status" value="1"/>
</dbReference>
<organism evidence="1 2">
    <name type="scientific">Corallococcus macrosporus</name>
    <dbReference type="NCBI Taxonomy" id="35"/>
    <lineage>
        <taxon>Bacteria</taxon>
        <taxon>Pseudomonadati</taxon>
        <taxon>Myxococcota</taxon>
        <taxon>Myxococcia</taxon>
        <taxon>Myxococcales</taxon>
        <taxon>Cystobacterineae</taxon>
        <taxon>Myxococcaceae</taxon>
        <taxon>Corallococcus</taxon>
    </lineage>
</organism>
<accession>A0ABS3DN91</accession>
<reference evidence="1 2" key="1">
    <citation type="submission" date="2021-02" db="EMBL/GenBank/DDBJ databases">
        <title>De Novo genome assembly of isolated myxobacteria.</title>
        <authorList>
            <person name="Stevens D.C."/>
        </authorList>
    </citation>
    <scope>NUCLEOTIDE SEQUENCE [LARGE SCALE GENOMIC DNA]</scope>
    <source>
        <strain evidence="1 2">ATCC 29039</strain>
    </source>
</reference>
<evidence type="ECO:0008006" key="3">
    <source>
        <dbReference type="Google" id="ProtNLM"/>
    </source>
</evidence>
<name>A0ABS3DN91_9BACT</name>
<proteinExistence type="predicted"/>
<dbReference type="EMBL" id="JAFIMU010000013">
    <property type="protein sequence ID" value="MBN8232796.1"/>
    <property type="molecule type" value="Genomic_DNA"/>
</dbReference>
<comment type="caution">
    <text evidence="1">The sequence shown here is derived from an EMBL/GenBank/DDBJ whole genome shotgun (WGS) entry which is preliminary data.</text>
</comment>
<dbReference type="Proteomes" id="UP000664052">
    <property type="component" value="Unassembled WGS sequence"/>
</dbReference>
<sequence length="102" mass="10064">MHAWTRLGLMAVLGLAGCTGGGNEQPRACPQVVVFARSDTGTCQAYPTPCDVPEGYVECCGGLFGGCAGNVSGSTCVDDPTDTCQPGGSADCPGICQSGSGG</sequence>
<gene>
    <name evidence="1" type="ORF">JYK02_35285</name>
</gene>
<protein>
    <recommendedName>
        <fullName evidence="3">Lipoprotein</fullName>
    </recommendedName>
</protein>